<dbReference type="EMBL" id="JARSFG010000005">
    <property type="protein sequence ID" value="MEC1177575.1"/>
    <property type="molecule type" value="Genomic_DNA"/>
</dbReference>
<evidence type="ECO:0000313" key="2">
    <source>
        <dbReference type="EMBL" id="MEC1177575.1"/>
    </source>
</evidence>
<proteinExistence type="predicted"/>
<evidence type="ECO:0000313" key="3">
    <source>
        <dbReference type="Proteomes" id="UP001344888"/>
    </source>
</evidence>
<dbReference type="AlphaFoldDB" id="A0AAW9NNL9"/>
<feature type="signal peptide" evidence="1">
    <location>
        <begin position="1"/>
        <end position="29"/>
    </location>
</feature>
<feature type="chain" id="PRO_5043376152" evidence="1">
    <location>
        <begin position="30"/>
        <end position="134"/>
    </location>
</feature>
<gene>
    <name evidence="2" type="ORF">P9B03_03685</name>
</gene>
<keyword evidence="1" id="KW-0732">Signal</keyword>
<protein>
    <submittedName>
        <fullName evidence="2">Uncharacterized protein</fullName>
    </submittedName>
</protein>
<organism evidence="2 3">
    <name type="scientific">Metasolibacillus meyeri</name>
    <dbReference type="NCBI Taxonomy" id="1071052"/>
    <lineage>
        <taxon>Bacteria</taxon>
        <taxon>Bacillati</taxon>
        <taxon>Bacillota</taxon>
        <taxon>Bacilli</taxon>
        <taxon>Bacillales</taxon>
        <taxon>Caryophanaceae</taxon>
        <taxon>Metasolibacillus</taxon>
    </lineage>
</organism>
<keyword evidence="3" id="KW-1185">Reference proteome</keyword>
<dbReference type="Proteomes" id="UP001344888">
    <property type="component" value="Unassembled WGS sequence"/>
</dbReference>
<sequence length="134" mass="15497">MNKSINRILVAYFTITLLFLLTDSLSAFANQGEEYHDILLQPQETNEDVITASPTLTKVWIEHKYFVSPLLHPTGPPPWIFVTRTMHQTNLEGYLSFERTLNGSYAMYSGYVYNTNYPIVHPTKTQNMQAYDKE</sequence>
<comment type="caution">
    <text evidence="2">The sequence shown here is derived from an EMBL/GenBank/DDBJ whole genome shotgun (WGS) entry which is preliminary data.</text>
</comment>
<reference evidence="2 3" key="1">
    <citation type="submission" date="2023-03" db="EMBL/GenBank/DDBJ databases">
        <title>Bacillus Genome Sequencing.</title>
        <authorList>
            <person name="Dunlap C."/>
        </authorList>
    </citation>
    <scope>NUCLEOTIDE SEQUENCE [LARGE SCALE GENOMIC DNA]</scope>
    <source>
        <strain evidence="2 3">B-59205</strain>
    </source>
</reference>
<name>A0AAW9NNL9_9BACL</name>
<dbReference type="RefSeq" id="WP_326121986.1">
    <property type="nucleotide sequence ID" value="NZ_JARSFG010000005.1"/>
</dbReference>
<evidence type="ECO:0000256" key="1">
    <source>
        <dbReference type="SAM" id="SignalP"/>
    </source>
</evidence>
<accession>A0AAW9NNL9</accession>